<proteinExistence type="inferred from homology"/>
<gene>
    <name evidence="10" type="ORF">A2733_02610</name>
</gene>
<keyword evidence="8" id="KW-0812">Transmembrane</keyword>
<keyword evidence="5" id="KW-0862">Zinc</keyword>
<dbReference type="CDD" id="cd00596">
    <property type="entry name" value="Peptidase_M14_like"/>
    <property type="match status" value="1"/>
</dbReference>
<feature type="active site" description="Proton donor/acceptor" evidence="7">
    <location>
        <position position="276"/>
    </location>
</feature>
<evidence type="ECO:0000313" key="11">
    <source>
        <dbReference type="Proteomes" id="UP000178985"/>
    </source>
</evidence>
<organism evidence="10 11">
    <name type="scientific">Candidatus Nomurabacteria bacterium RIFCSPHIGHO2_01_FULL_40_20</name>
    <dbReference type="NCBI Taxonomy" id="1801738"/>
    <lineage>
        <taxon>Bacteria</taxon>
        <taxon>Candidatus Nomuraibacteriota</taxon>
    </lineage>
</organism>
<sequence>MQSLSRKWIIIASALFVVLVVGVVLLISSQKDYKGTEFGEDEELLDKNLKPEVANGKNKVIGASVEGRAIEAYTFGAGATKILLVGGIHGGYEWNSVILAYKFVDYFEANPSAVPANLSVVIIPSLNPDGVFKIVGKEGRFTASDIPGGIDTAPGRFNANEVDLNRNFDCEWQPTSNWRSNIVSAGTSAFSEPEAKVLRDFVLANKFASVTFWHSQAGIVYASDCEAGTLPETLTLMNTYAKAAGYGAVEKFSAYKVTGDAEGWLAKIGIPSITVEFTTHDILEWEKNLAGVKALLAYYRGK</sequence>
<keyword evidence="6" id="KW-0482">Metalloprotease</keyword>
<dbReference type="GO" id="GO:0008270">
    <property type="term" value="F:zinc ion binding"/>
    <property type="evidence" value="ECO:0007669"/>
    <property type="project" value="InterPro"/>
</dbReference>
<feature type="transmembrane region" description="Helical" evidence="8">
    <location>
        <begin position="7"/>
        <end position="27"/>
    </location>
</feature>
<evidence type="ECO:0000256" key="8">
    <source>
        <dbReference type="SAM" id="Phobius"/>
    </source>
</evidence>
<dbReference type="PANTHER" id="PTHR11705:SF143">
    <property type="entry name" value="SLL0236 PROTEIN"/>
    <property type="match status" value="1"/>
</dbReference>
<dbReference type="PROSITE" id="PS52035">
    <property type="entry name" value="PEPTIDASE_M14"/>
    <property type="match status" value="1"/>
</dbReference>
<comment type="cofactor">
    <cofactor evidence="1">
        <name>Zn(2+)</name>
        <dbReference type="ChEBI" id="CHEBI:29105"/>
    </cofactor>
</comment>
<dbReference type="SMART" id="SM00631">
    <property type="entry name" value="Zn_pept"/>
    <property type="match status" value="1"/>
</dbReference>
<dbReference type="InterPro" id="IPR000834">
    <property type="entry name" value="Peptidase_M14"/>
</dbReference>
<evidence type="ECO:0000256" key="2">
    <source>
        <dbReference type="ARBA" id="ARBA00005988"/>
    </source>
</evidence>
<dbReference type="SUPFAM" id="SSF53187">
    <property type="entry name" value="Zn-dependent exopeptidases"/>
    <property type="match status" value="1"/>
</dbReference>
<dbReference type="AlphaFoldDB" id="A0A1F6V355"/>
<dbReference type="Proteomes" id="UP000178985">
    <property type="component" value="Unassembled WGS sequence"/>
</dbReference>
<evidence type="ECO:0000259" key="9">
    <source>
        <dbReference type="PROSITE" id="PS52035"/>
    </source>
</evidence>
<keyword evidence="8" id="KW-1133">Transmembrane helix</keyword>
<reference evidence="10 11" key="1">
    <citation type="journal article" date="2016" name="Nat. Commun.">
        <title>Thousands of microbial genomes shed light on interconnected biogeochemical processes in an aquifer system.</title>
        <authorList>
            <person name="Anantharaman K."/>
            <person name="Brown C.T."/>
            <person name="Hug L.A."/>
            <person name="Sharon I."/>
            <person name="Castelle C.J."/>
            <person name="Probst A.J."/>
            <person name="Thomas B.C."/>
            <person name="Singh A."/>
            <person name="Wilkins M.J."/>
            <person name="Karaoz U."/>
            <person name="Brodie E.L."/>
            <person name="Williams K.H."/>
            <person name="Hubbard S.S."/>
            <person name="Banfield J.F."/>
        </authorList>
    </citation>
    <scope>NUCLEOTIDE SEQUENCE [LARGE SCALE GENOMIC DNA]</scope>
</reference>
<dbReference type="GO" id="GO:0005615">
    <property type="term" value="C:extracellular space"/>
    <property type="evidence" value="ECO:0007669"/>
    <property type="project" value="TreeGrafter"/>
</dbReference>
<keyword evidence="4" id="KW-0378">Hydrolase</keyword>
<dbReference type="PANTHER" id="PTHR11705">
    <property type="entry name" value="PROTEASE FAMILY M14 CARBOXYPEPTIDASE A,B"/>
    <property type="match status" value="1"/>
</dbReference>
<evidence type="ECO:0000256" key="4">
    <source>
        <dbReference type="ARBA" id="ARBA00022801"/>
    </source>
</evidence>
<dbReference type="Gene3D" id="3.40.630.10">
    <property type="entry name" value="Zn peptidases"/>
    <property type="match status" value="1"/>
</dbReference>
<feature type="domain" description="Peptidase M14" evidence="9">
    <location>
        <begin position="31"/>
        <end position="299"/>
    </location>
</feature>
<dbReference type="GO" id="GO:0006508">
    <property type="term" value="P:proteolysis"/>
    <property type="evidence" value="ECO:0007669"/>
    <property type="project" value="UniProtKB-KW"/>
</dbReference>
<evidence type="ECO:0000256" key="3">
    <source>
        <dbReference type="ARBA" id="ARBA00022670"/>
    </source>
</evidence>
<dbReference type="Pfam" id="PF00246">
    <property type="entry name" value="Peptidase_M14"/>
    <property type="match status" value="1"/>
</dbReference>
<evidence type="ECO:0000256" key="5">
    <source>
        <dbReference type="ARBA" id="ARBA00022833"/>
    </source>
</evidence>
<evidence type="ECO:0000256" key="7">
    <source>
        <dbReference type="PROSITE-ProRule" id="PRU01379"/>
    </source>
</evidence>
<accession>A0A1F6V355</accession>
<protein>
    <recommendedName>
        <fullName evidence="9">Peptidase M14 domain-containing protein</fullName>
    </recommendedName>
</protein>
<dbReference type="GO" id="GO:0004181">
    <property type="term" value="F:metallocarboxypeptidase activity"/>
    <property type="evidence" value="ECO:0007669"/>
    <property type="project" value="InterPro"/>
</dbReference>
<keyword evidence="3" id="KW-0645">Protease</keyword>
<comment type="similarity">
    <text evidence="2 7">Belongs to the peptidase M14 family.</text>
</comment>
<keyword evidence="8" id="KW-0472">Membrane</keyword>
<evidence type="ECO:0000256" key="1">
    <source>
        <dbReference type="ARBA" id="ARBA00001947"/>
    </source>
</evidence>
<evidence type="ECO:0000313" key="10">
    <source>
        <dbReference type="EMBL" id="OGI64117.1"/>
    </source>
</evidence>
<name>A0A1F6V355_9BACT</name>
<evidence type="ECO:0000256" key="6">
    <source>
        <dbReference type="ARBA" id="ARBA00023049"/>
    </source>
</evidence>
<comment type="caution">
    <text evidence="10">The sequence shown here is derived from an EMBL/GenBank/DDBJ whole genome shotgun (WGS) entry which is preliminary data.</text>
</comment>
<dbReference type="EMBL" id="MFTO01000006">
    <property type="protein sequence ID" value="OGI64117.1"/>
    <property type="molecule type" value="Genomic_DNA"/>
</dbReference>